<evidence type="ECO:0000313" key="2">
    <source>
        <dbReference type="Proteomes" id="UP000005089"/>
    </source>
</evidence>
<sequence length="80" mass="9476">MPKVSATDNNDIIYIADLGESPFVYINGKDEPVYRYAVWNDSKTRIIDYSDDLEFLRDKYGRDKQIRVLTYKPFMDKKES</sequence>
<dbReference type="RefSeq" id="WP_005880466.1">
    <property type="nucleotide sequence ID" value="NZ_CP019430.1"/>
</dbReference>
<dbReference type="HOGENOM" id="CLU_196020_0_0_4"/>
<keyword evidence="2" id="KW-1185">Reference proteome</keyword>
<name>C3X972_OXAFO</name>
<evidence type="ECO:0000313" key="1">
    <source>
        <dbReference type="EMBL" id="EEO29748.1"/>
    </source>
</evidence>
<dbReference type="Proteomes" id="UP000005089">
    <property type="component" value="Unassembled WGS sequence"/>
</dbReference>
<reference evidence="1 2" key="1">
    <citation type="submission" date="2009-02" db="EMBL/GenBank/DDBJ databases">
        <title>The Genome Sequence of Oxalobacter formigenes OXCC13.</title>
        <authorList>
            <consortium name="The Broad Institute Genome Sequencing Platform"/>
            <person name="Ward D."/>
            <person name="Young S.K."/>
            <person name="Kodira C.D."/>
            <person name="Zeng Q."/>
            <person name="Koehrsen M."/>
            <person name="Alvarado L."/>
            <person name="Berlin A."/>
            <person name="Borenstein D."/>
            <person name="Chen Z."/>
            <person name="Engels R."/>
            <person name="Freedman E."/>
            <person name="Gellesch M."/>
            <person name="Goldberg J."/>
            <person name="Griggs A."/>
            <person name="Gujja S."/>
            <person name="Heiman D."/>
            <person name="Hepburn T."/>
            <person name="Howarth C."/>
            <person name="Jen D."/>
            <person name="Larson L."/>
            <person name="Lewis B."/>
            <person name="Mehta T."/>
            <person name="Park D."/>
            <person name="Pearson M."/>
            <person name="Roberts A."/>
            <person name="Saif S."/>
            <person name="Shea T."/>
            <person name="Shenoy N."/>
            <person name="Sisk P."/>
            <person name="Stolte C."/>
            <person name="Sykes S."/>
            <person name="Walk T."/>
            <person name="White J."/>
            <person name="Yandava C."/>
            <person name="Allison M.J."/>
            <person name="Lander E."/>
            <person name="Nusbaum C."/>
            <person name="Galagan J."/>
            <person name="Birren B."/>
        </authorList>
    </citation>
    <scope>NUCLEOTIDE SEQUENCE [LARGE SCALE GENOMIC DNA]</scope>
    <source>
        <strain evidence="1 2">OXCC13</strain>
    </source>
</reference>
<gene>
    <name evidence="1" type="ORF">OFBG_00776</name>
</gene>
<dbReference type="AlphaFoldDB" id="C3X972"/>
<proteinExistence type="predicted"/>
<dbReference type="OrthoDB" id="8787189at2"/>
<organism evidence="1 2">
    <name type="scientific">Oxalobacter formigenes OXCC13</name>
    <dbReference type="NCBI Taxonomy" id="556269"/>
    <lineage>
        <taxon>Bacteria</taxon>
        <taxon>Pseudomonadati</taxon>
        <taxon>Pseudomonadota</taxon>
        <taxon>Betaproteobacteria</taxon>
        <taxon>Burkholderiales</taxon>
        <taxon>Oxalobacteraceae</taxon>
        <taxon>Oxalobacter</taxon>
    </lineage>
</organism>
<accession>C3X972</accession>
<dbReference type="EMBL" id="GG658170">
    <property type="protein sequence ID" value="EEO29748.1"/>
    <property type="molecule type" value="Genomic_DNA"/>
</dbReference>
<protein>
    <submittedName>
        <fullName evidence="1">Uncharacterized protein</fullName>
    </submittedName>
</protein>